<accession>A0A7W7QT10</accession>
<protein>
    <submittedName>
        <fullName evidence="3">2,3-dihydroxyphenylpropionate 1,2-dioxygenase</fullName>
        <ecNumber evidence="3">1.13.11.16</ecNumber>
    </submittedName>
</protein>
<dbReference type="GO" id="GO:0047070">
    <property type="term" value="F:3-carboxyethylcatechol 2,3-dioxygenase activity"/>
    <property type="evidence" value="ECO:0007669"/>
    <property type="project" value="UniProtKB-EC"/>
</dbReference>
<gene>
    <name evidence="3" type="ORF">FHS44_006379</name>
</gene>
<name>A0A7W7QT10_9ACTN</name>
<evidence type="ECO:0000313" key="3">
    <source>
        <dbReference type="EMBL" id="MBB4919237.1"/>
    </source>
</evidence>
<dbReference type="Gene3D" id="3.40.830.10">
    <property type="entry name" value="LigB-like"/>
    <property type="match status" value="1"/>
</dbReference>
<feature type="domain" description="Extradiol ring-cleavage dioxygenase class III enzyme subunit B" evidence="2">
    <location>
        <begin position="29"/>
        <end position="302"/>
    </location>
</feature>
<organism evidence="3 4">
    <name type="scientific">Streptosporangium saharense</name>
    <dbReference type="NCBI Taxonomy" id="1706840"/>
    <lineage>
        <taxon>Bacteria</taxon>
        <taxon>Bacillati</taxon>
        <taxon>Actinomycetota</taxon>
        <taxon>Actinomycetes</taxon>
        <taxon>Streptosporangiales</taxon>
        <taxon>Streptosporangiaceae</taxon>
        <taxon>Streptosporangium</taxon>
    </lineage>
</organism>
<evidence type="ECO:0000256" key="1">
    <source>
        <dbReference type="SAM" id="MobiDB-lite"/>
    </source>
</evidence>
<evidence type="ECO:0000259" key="2">
    <source>
        <dbReference type="Pfam" id="PF02900"/>
    </source>
</evidence>
<dbReference type="InterPro" id="IPR004183">
    <property type="entry name" value="Xdiol_dOase_suB"/>
</dbReference>
<reference evidence="3 4" key="1">
    <citation type="submission" date="2020-08" db="EMBL/GenBank/DDBJ databases">
        <title>Genomic Encyclopedia of Type Strains, Phase III (KMG-III): the genomes of soil and plant-associated and newly described type strains.</title>
        <authorList>
            <person name="Whitman W."/>
        </authorList>
    </citation>
    <scope>NUCLEOTIDE SEQUENCE [LARGE SCALE GENOMIC DNA]</scope>
    <source>
        <strain evidence="3 4">CECT 8840</strain>
    </source>
</reference>
<dbReference type="SUPFAM" id="SSF53213">
    <property type="entry name" value="LigB-like"/>
    <property type="match status" value="1"/>
</dbReference>
<keyword evidence="4" id="KW-1185">Reference proteome</keyword>
<dbReference type="GO" id="GO:0008198">
    <property type="term" value="F:ferrous iron binding"/>
    <property type="evidence" value="ECO:0007669"/>
    <property type="project" value="InterPro"/>
</dbReference>
<dbReference type="Proteomes" id="UP000552644">
    <property type="component" value="Unassembled WGS sequence"/>
</dbReference>
<sequence length="333" mass="36222">MSEIVLGVGASHSTLMNTHWHRVVHTERAEAFRDALDAARRRVALARPDVVVIVGSNHFRGLWLDLVPAFTVGVGEVVAMGEAGTPKGPQRTDPEFARALAADLVEAGTEVAISARLQIDHGQSHAIQYLLGDLGVPVVPLVVNVFARPLPTLARCVQLGENLAEAVRRIAGDRRVVVVASGGLSHRLPWPSDWADPQDDDEAFLVDAWTNGRGEWERYDRRRREIIVAARPTIFPEFDRAFLDDLAGGRLRRYASMTTDELEAVAGNGGQELRTWLVMAAALGFVPGTPLVYAPMPEWLTGMGVAVLDPSEGDQRSASPEPESRLDPLGGDR</sequence>
<dbReference type="Pfam" id="PF02900">
    <property type="entry name" value="LigB"/>
    <property type="match status" value="1"/>
</dbReference>
<evidence type="ECO:0000313" key="4">
    <source>
        <dbReference type="Proteomes" id="UP000552644"/>
    </source>
</evidence>
<feature type="compositionally biased region" description="Basic and acidic residues" evidence="1">
    <location>
        <begin position="322"/>
        <end position="333"/>
    </location>
</feature>
<keyword evidence="3" id="KW-0223">Dioxygenase</keyword>
<dbReference type="AlphaFoldDB" id="A0A7W7QT10"/>
<keyword evidence="3" id="KW-0560">Oxidoreductase</keyword>
<dbReference type="EC" id="1.13.11.16" evidence="3"/>
<dbReference type="EMBL" id="JACHJP010000009">
    <property type="protein sequence ID" value="MBB4919237.1"/>
    <property type="molecule type" value="Genomic_DNA"/>
</dbReference>
<dbReference type="RefSeq" id="WP_184721284.1">
    <property type="nucleotide sequence ID" value="NZ_JACHJP010000009.1"/>
</dbReference>
<feature type="region of interest" description="Disordered" evidence="1">
    <location>
        <begin position="310"/>
        <end position="333"/>
    </location>
</feature>
<comment type="caution">
    <text evidence="3">The sequence shown here is derived from an EMBL/GenBank/DDBJ whole genome shotgun (WGS) entry which is preliminary data.</text>
</comment>
<proteinExistence type="predicted"/>